<evidence type="ECO:0000256" key="1">
    <source>
        <dbReference type="SAM" id="MobiDB-lite"/>
    </source>
</evidence>
<evidence type="ECO:0000313" key="3">
    <source>
        <dbReference type="Proteomes" id="UP001286313"/>
    </source>
</evidence>
<comment type="caution">
    <text evidence="2">The sequence shown here is derived from an EMBL/GenBank/DDBJ whole genome shotgun (WGS) entry which is preliminary data.</text>
</comment>
<gene>
    <name evidence="2" type="ORF">Pcinc_019027</name>
</gene>
<organism evidence="2 3">
    <name type="scientific">Petrolisthes cinctipes</name>
    <name type="common">Flat porcelain crab</name>
    <dbReference type="NCBI Taxonomy" id="88211"/>
    <lineage>
        <taxon>Eukaryota</taxon>
        <taxon>Metazoa</taxon>
        <taxon>Ecdysozoa</taxon>
        <taxon>Arthropoda</taxon>
        <taxon>Crustacea</taxon>
        <taxon>Multicrustacea</taxon>
        <taxon>Malacostraca</taxon>
        <taxon>Eumalacostraca</taxon>
        <taxon>Eucarida</taxon>
        <taxon>Decapoda</taxon>
        <taxon>Pleocyemata</taxon>
        <taxon>Anomura</taxon>
        <taxon>Galatheoidea</taxon>
        <taxon>Porcellanidae</taxon>
        <taxon>Petrolisthes</taxon>
    </lineage>
</organism>
<reference evidence="2" key="1">
    <citation type="submission" date="2023-10" db="EMBL/GenBank/DDBJ databases">
        <title>Genome assemblies of two species of porcelain crab, Petrolisthes cinctipes and Petrolisthes manimaculis (Anomura: Porcellanidae).</title>
        <authorList>
            <person name="Angst P."/>
        </authorList>
    </citation>
    <scope>NUCLEOTIDE SEQUENCE</scope>
    <source>
        <strain evidence="2">PB745_01</strain>
        <tissue evidence="2">Gill</tissue>
    </source>
</reference>
<proteinExistence type="predicted"/>
<evidence type="ECO:0000313" key="2">
    <source>
        <dbReference type="EMBL" id="KAK3876156.1"/>
    </source>
</evidence>
<feature type="compositionally biased region" description="Basic and acidic residues" evidence="1">
    <location>
        <begin position="1"/>
        <end position="114"/>
    </location>
</feature>
<dbReference type="AlphaFoldDB" id="A0AAE1KIA6"/>
<dbReference type="EMBL" id="JAWQEG010001865">
    <property type="protein sequence ID" value="KAK3876156.1"/>
    <property type="molecule type" value="Genomic_DNA"/>
</dbReference>
<sequence length="126" mass="15032">MEGESRENREETKTRKEQRREEREKGEGEVRGRGRRESEKGEGEGRGRREKEKGEGEREKGRRLQRGEDSWQERQGRTHWEKKNEGDRKVDGRNWEGDEIRGKNEQIEKGERRSRGNGIRNWEKGG</sequence>
<dbReference type="Proteomes" id="UP001286313">
    <property type="component" value="Unassembled WGS sequence"/>
</dbReference>
<keyword evidence="3" id="KW-1185">Reference proteome</keyword>
<protein>
    <submittedName>
        <fullName evidence="2">Uncharacterized protein</fullName>
    </submittedName>
</protein>
<feature type="region of interest" description="Disordered" evidence="1">
    <location>
        <begin position="1"/>
        <end position="126"/>
    </location>
</feature>
<name>A0AAE1KIA6_PETCI</name>
<accession>A0AAE1KIA6</accession>